<dbReference type="RefSeq" id="WP_094093547.1">
    <property type="nucleotide sequence ID" value="NZ_BMHF01000001.1"/>
</dbReference>
<organism evidence="4 5">
    <name type="scientific">Paenibacillus physcomitrellae</name>
    <dbReference type="NCBI Taxonomy" id="1619311"/>
    <lineage>
        <taxon>Bacteria</taxon>
        <taxon>Bacillati</taxon>
        <taxon>Bacillota</taxon>
        <taxon>Bacilli</taxon>
        <taxon>Bacillales</taxon>
        <taxon>Paenibacillaceae</taxon>
        <taxon>Paenibacillus</taxon>
    </lineage>
</organism>
<dbReference type="EMBL" id="BMHF01000001">
    <property type="protein sequence ID" value="GGA21105.1"/>
    <property type="molecule type" value="Genomic_DNA"/>
</dbReference>
<keyword evidence="1" id="KW-0175">Coiled coil</keyword>
<feature type="region of interest" description="Disordered" evidence="2">
    <location>
        <begin position="257"/>
        <end position="279"/>
    </location>
</feature>
<evidence type="ECO:0000256" key="2">
    <source>
        <dbReference type="SAM" id="MobiDB-lite"/>
    </source>
</evidence>
<name>A0ABQ1FMI5_9BACL</name>
<comment type="caution">
    <text evidence="4">The sequence shown here is derived from an EMBL/GenBank/DDBJ whole genome shotgun (WGS) entry which is preliminary data.</text>
</comment>
<dbReference type="Gene3D" id="2.40.30.170">
    <property type="match status" value="1"/>
</dbReference>
<dbReference type="InterPro" id="IPR058627">
    <property type="entry name" value="MdtA-like_C"/>
</dbReference>
<accession>A0ABQ1FMI5</accession>
<keyword evidence="5" id="KW-1185">Reference proteome</keyword>
<protein>
    <submittedName>
        <fullName evidence="4">MacA family efflux pump subunit</fullName>
    </submittedName>
</protein>
<dbReference type="Proteomes" id="UP000609323">
    <property type="component" value="Unassembled WGS sequence"/>
</dbReference>
<feature type="domain" description="Multidrug resistance protein MdtA-like C-terminal permuted SH3" evidence="3">
    <location>
        <begin position="317"/>
        <end position="372"/>
    </location>
</feature>
<evidence type="ECO:0000256" key="1">
    <source>
        <dbReference type="SAM" id="Coils"/>
    </source>
</evidence>
<dbReference type="PANTHER" id="PTHR30469">
    <property type="entry name" value="MULTIDRUG RESISTANCE PROTEIN MDTA"/>
    <property type="match status" value="1"/>
</dbReference>
<gene>
    <name evidence="4" type="primary">macA</name>
    <name evidence="4" type="ORF">GCM10010917_02280</name>
</gene>
<proteinExistence type="predicted"/>
<dbReference type="Gene3D" id="2.40.50.100">
    <property type="match status" value="1"/>
</dbReference>
<reference evidence="5" key="1">
    <citation type="journal article" date="2019" name="Int. J. Syst. Evol. Microbiol.">
        <title>The Global Catalogue of Microorganisms (GCM) 10K type strain sequencing project: providing services to taxonomists for standard genome sequencing and annotation.</title>
        <authorList>
            <consortium name="The Broad Institute Genomics Platform"/>
            <consortium name="The Broad Institute Genome Sequencing Center for Infectious Disease"/>
            <person name="Wu L."/>
            <person name="Ma J."/>
        </authorList>
    </citation>
    <scope>NUCLEOTIDE SEQUENCE [LARGE SCALE GENOMIC DNA]</scope>
    <source>
        <strain evidence="5">CGMCC 1.15044</strain>
    </source>
</reference>
<evidence type="ECO:0000259" key="3">
    <source>
        <dbReference type="Pfam" id="PF25967"/>
    </source>
</evidence>
<feature type="compositionally biased region" description="Gly residues" evidence="2">
    <location>
        <begin position="263"/>
        <end position="272"/>
    </location>
</feature>
<sequence length="374" mass="40716">MFTRWWTEDSYRRERSRHFKRRTAALMVLAFVLLATAGCSLLPKEEEEEVLPVITPPTISKKPEYTVRSETLETSVSAVGSLKSQREEPVYFTSDGLHMKEINVKAGDKIAAGAVIATLDVEDLQKQLRKKRLEFRKQEVTMKETLRKKDEMDPIEFEEASIVFEEARTELNDLEAEIAKGVLTAPFSGTVLSVSAVKGDTVKAYEPVAVIADTSNLIVAASFAKEDLEKVAVGMKASVDINAAGVFQGKVKVMPSAESDAGSSGGNGGGSSPGENGNAPVKDSLDKYLIVQLDKMPADLNRGTPLSVKIVTERKENATLIPISALRSIGSRTYVQVVEEDGSKREVDVEVGQQTSTDVEILKGLEPGQKVVGR</sequence>
<dbReference type="Pfam" id="PF25967">
    <property type="entry name" value="RND-MFP_C"/>
    <property type="match status" value="1"/>
</dbReference>
<evidence type="ECO:0000313" key="4">
    <source>
        <dbReference type="EMBL" id="GGA21105.1"/>
    </source>
</evidence>
<evidence type="ECO:0000313" key="5">
    <source>
        <dbReference type="Proteomes" id="UP000609323"/>
    </source>
</evidence>
<dbReference type="Gene3D" id="2.40.420.20">
    <property type="match status" value="1"/>
</dbReference>
<feature type="coiled-coil region" evidence="1">
    <location>
        <begin position="121"/>
        <end position="177"/>
    </location>
</feature>
<dbReference type="SUPFAM" id="SSF111369">
    <property type="entry name" value="HlyD-like secretion proteins"/>
    <property type="match status" value="1"/>
</dbReference>